<dbReference type="InterPro" id="IPR046266">
    <property type="entry name" value="DUF6299"/>
</dbReference>
<protein>
    <submittedName>
        <fullName evidence="3">DUF6299 family protein</fullName>
    </submittedName>
</protein>
<organism evidence="3 4">
    <name type="scientific">Intrasporangium calvum</name>
    <dbReference type="NCBI Taxonomy" id="53358"/>
    <lineage>
        <taxon>Bacteria</taxon>
        <taxon>Bacillati</taxon>
        <taxon>Actinomycetota</taxon>
        <taxon>Actinomycetes</taxon>
        <taxon>Micrococcales</taxon>
        <taxon>Intrasporangiaceae</taxon>
        <taxon>Intrasporangium</taxon>
    </lineage>
</organism>
<keyword evidence="1" id="KW-0732">Signal</keyword>
<feature type="chain" id="PRO_5046389978" evidence="1">
    <location>
        <begin position="28"/>
        <end position="282"/>
    </location>
</feature>
<feature type="domain" description="DUF6299" evidence="2">
    <location>
        <begin position="164"/>
        <end position="247"/>
    </location>
</feature>
<dbReference type="RefSeq" id="WP_272461926.1">
    <property type="nucleotide sequence ID" value="NZ_JAPFQL010000031.1"/>
</dbReference>
<accession>A0ABT5GGG0</accession>
<gene>
    <name evidence="3" type="ORF">OO014_08780</name>
</gene>
<feature type="signal peptide" evidence="1">
    <location>
        <begin position="1"/>
        <end position="27"/>
    </location>
</feature>
<proteinExistence type="predicted"/>
<dbReference type="EMBL" id="JAPFQL010000031">
    <property type="protein sequence ID" value="MDC5697348.1"/>
    <property type="molecule type" value="Genomic_DNA"/>
</dbReference>
<name>A0ABT5GGG0_9MICO</name>
<evidence type="ECO:0000256" key="1">
    <source>
        <dbReference type="SAM" id="SignalP"/>
    </source>
</evidence>
<sequence>MKASRRFLAALAAALTSLAVVGSPAVAAPPGNDTFSGAEAIAAMPFAASLDTTEATTDSDDDELNSWCGAPAMDASVWYSYTATADEALLADVSASDYSAGVFVAIGAPGSFEVLGCGPGGAVWEAFTGETYYIVVIDDQQDGTGNGGQMELSIDVAPPPPALEITVNKNARFDSKTGAAILSGTFMCGSDAQFAFLEASVTQRVGRMLIRGYGATELTCDDTTRPWEMMVFGENGLFKGGKAVSATFSVACGMAFCSDYFSEDVIKLSGKKSVKPSAARVR</sequence>
<dbReference type="Proteomes" id="UP001150259">
    <property type="component" value="Unassembled WGS sequence"/>
</dbReference>
<dbReference type="Pfam" id="PF19816">
    <property type="entry name" value="DUF6299"/>
    <property type="match status" value="1"/>
</dbReference>
<dbReference type="InterPro" id="IPR006311">
    <property type="entry name" value="TAT_signal"/>
</dbReference>
<reference evidence="3 4" key="1">
    <citation type="submission" date="2022-11" db="EMBL/GenBank/DDBJ databases">
        <title>Anaerobic phenanthrene biodegradation by a DNRA strain PheN6.</title>
        <authorList>
            <person name="Zhang Z."/>
        </authorList>
    </citation>
    <scope>NUCLEOTIDE SEQUENCE [LARGE SCALE GENOMIC DNA]</scope>
    <source>
        <strain evidence="3 4">PheN6</strain>
    </source>
</reference>
<dbReference type="PROSITE" id="PS51318">
    <property type="entry name" value="TAT"/>
    <property type="match status" value="1"/>
</dbReference>
<comment type="caution">
    <text evidence="3">The sequence shown here is derived from an EMBL/GenBank/DDBJ whole genome shotgun (WGS) entry which is preliminary data.</text>
</comment>
<evidence type="ECO:0000313" key="3">
    <source>
        <dbReference type="EMBL" id="MDC5697348.1"/>
    </source>
</evidence>
<keyword evidence="4" id="KW-1185">Reference proteome</keyword>
<evidence type="ECO:0000313" key="4">
    <source>
        <dbReference type="Proteomes" id="UP001150259"/>
    </source>
</evidence>
<evidence type="ECO:0000259" key="2">
    <source>
        <dbReference type="Pfam" id="PF19816"/>
    </source>
</evidence>